<keyword evidence="1" id="KW-0695">RNA-directed DNA polymerase</keyword>
<gene>
    <name evidence="1" type="ORF">Tci_859402</name>
</gene>
<dbReference type="EMBL" id="BKCJ011110208">
    <property type="protein sequence ID" value="GFC87432.1"/>
    <property type="molecule type" value="Genomic_DNA"/>
</dbReference>
<keyword evidence="1" id="KW-0548">Nucleotidyltransferase</keyword>
<dbReference type="AlphaFoldDB" id="A0A699RTE8"/>
<protein>
    <submittedName>
        <fullName evidence="1">Reverse transcriptase domain-containing protein</fullName>
    </submittedName>
</protein>
<dbReference type="GO" id="GO:0003964">
    <property type="term" value="F:RNA-directed DNA polymerase activity"/>
    <property type="evidence" value="ECO:0007669"/>
    <property type="project" value="UniProtKB-KW"/>
</dbReference>
<accession>A0A699RTE8</accession>
<keyword evidence="1" id="KW-0808">Transferase</keyword>
<comment type="caution">
    <text evidence="1">The sequence shown here is derived from an EMBL/GenBank/DDBJ whole genome shotgun (WGS) entry which is preliminary data.</text>
</comment>
<proteinExistence type="predicted"/>
<evidence type="ECO:0000313" key="1">
    <source>
        <dbReference type="EMBL" id="GFC87432.1"/>
    </source>
</evidence>
<name>A0A699RTE8_TANCI</name>
<sequence>GRDFILEEIDAYLKDELISLEIDHADCDPKGDICLIKKLLNNDPFQLLPMDLKQGKVVKAKYSIEEPPKLELKSLPSHLEYAYLEGTDKLPVIISKDLRLMKRKLS</sequence>
<feature type="non-terminal residue" evidence="1">
    <location>
        <position position="1"/>
    </location>
</feature>
<reference evidence="1" key="1">
    <citation type="journal article" date="2019" name="Sci. Rep.">
        <title>Draft genome of Tanacetum cinerariifolium, the natural source of mosquito coil.</title>
        <authorList>
            <person name="Yamashiro T."/>
            <person name="Shiraishi A."/>
            <person name="Satake H."/>
            <person name="Nakayama K."/>
        </authorList>
    </citation>
    <scope>NUCLEOTIDE SEQUENCE</scope>
</reference>
<organism evidence="1">
    <name type="scientific">Tanacetum cinerariifolium</name>
    <name type="common">Dalmatian daisy</name>
    <name type="synonym">Chrysanthemum cinerariifolium</name>
    <dbReference type="NCBI Taxonomy" id="118510"/>
    <lineage>
        <taxon>Eukaryota</taxon>
        <taxon>Viridiplantae</taxon>
        <taxon>Streptophyta</taxon>
        <taxon>Embryophyta</taxon>
        <taxon>Tracheophyta</taxon>
        <taxon>Spermatophyta</taxon>
        <taxon>Magnoliopsida</taxon>
        <taxon>eudicotyledons</taxon>
        <taxon>Gunneridae</taxon>
        <taxon>Pentapetalae</taxon>
        <taxon>asterids</taxon>
        <taxon>campanulids</taxon>
        <taxon>Asterales</taxon>
        <taxon>Asteraceae</taxon>
        <taxon>Asteroideae</taxon>
        <taxon>Anthemideae</taxon>
        <taxon>Anthemidinae</taxon>
        <taxon>Tanacetum</taxon>
    </lineage>
</organism>